<keyword evidence="7" id="KW-0808">Transferase</keyword>
<feature type="transmembrane region" description="Helical" evidence="12">
    <location>
        <begin position="24"/>
        <end position="51"/>
    </location>
</feature>
<keyword evidence="6" id="KW-0964">Secreted</keyword>
<dbReference type="InterPro" id="IPR037457">
    <property type="entry name" value="M28_QC"/>
</dbReference>
<dbReference type="CDD" id="cd03880">
    <property type="entry name" value="M28_QC_like"/>
    <property type="match status" value="1"/>
</dbReference>
<proteinExistence type="inferred from homology"/>
<dbReference type="PANTHER" id="PTHR12283">
    <property type="entry name" value="GLUTAMINYL-PEPTIDE CYCLOTRANSFERASE"/>
    <property type="match status" value="1"/>
</dbReference>
<evidence type="ECO:0000256" key="8">
    <source>
        <dbReference type="ARBA" id="ARBA00022723"/>
    </source>
</evidence>
<dbReference type="Gene3D" id="3.40.630.10">
    <property type="entry name" value="Zn peptidases"/>
    <property type="match status" value="1"/>
</dbReference>
<dbReference type="SUPFAM" id="SSF53187">
    <property type="entry name" value="Zn-dependent exopeptidases"/>
    <property type="match status" value="1"/>
</dbReference>
<keyword evidence="10" id="KW-1015">Disulfide bond</keyword>
<keyword evidence="12" id="KW-0472">Membrane</keyword>
<evidence type="ECO:0000256" key="9">
    <source>
        <dbReference type="ARBA" id="ARBA00022833"/>
    </source>
</evidence>
<protein>
    <recommendedName>
        <fullName evidence="5">Glutaminyl-peptide cyclotransferase</fullName>
        <ecNumber evidence="4">2.3.2.5</ecNumber>
    </recommendedName>
</protein>
<evidence type="ECO:0000313" key="14">
    <source>
        <dbReference type="EnsemblMetazoa" id="XP_038072094.1"/>
    </source>
</evidence>
<comment type="similarity">
    <text evidence="3">Belongs to the glutaminyl-peptide cyclotransferase family.</text>
</comment>
<dbReference type="GO" id="GO:0005576">
    <property type="term" value="C:extracellular region"/>
    <property type="evidence" value="ECO:0007669"/>
    <property type="project" value="UniProtKB-SubCell"/>
</dbReference>
<evidence type="ECO:0000256" key="12">
    <source>
        <dbReference type="SAM" id="Phobius"/>
    </source>
</evidence>
<evidence type="ECO:0000256" key="2">
    <source>
        <dbReference type="ARBA" id="ARBA00004613"/>
    </source>
</evidence>
<dbReference type="GO" id="GO:0016603">
    <property type="term" value="F:glutaminyl-peptide cyclotransferase activity"/>
    <property type="evidence" value="ECO:0007669"/>
    <property type="project" value="UniProtKB-EC"/>
</dbReference>
<evidence type="ECO:0000256" key="7">
    <source>
        <dbReference type="ARBA" id="ARBA00022679"/>
    </source>
</evidence>
<comment type="catalytic activity">
    <reaction evidence="1">
        <text>N-terminal L-glutaminyl-[peptide] = N-terminal 5-oxo-L-prolyl-[peptide] + NH4(+)</text>
        <dbReference type="Rhea" id="RHEA:23652"/>
        <dbReference type="Rhea" id="RHEA-COMP:11736"/>
        <dbReference type="Rhea" id="RHEA-COMP:11846"/>
        <dbReference type="ChEBI" id="CHEBI:28938"/>
        <dbReference type="ChEBI" id="CHEBI:64722"/>
        <dbReference type="ChEBI" id="CHEBI:87215"/>
        <dbReference type="EC" id="2.3.2.5"/>
    </reaction>
</comment>
<evidence type="ECO:0000256" key="4">
    <source>
        <dbReference type="ARBA" id="ARBA00012012"/>
    </source>
</evidence>
<dbReference type="GeneID" id="119740758"/>
<dbReference type="FunFam" id="3.40.630.10:FF:000029">
    <property type="entry name" value="Glutaminyl-peptide cyclotransferase"/>
    <property type="match status" value="1"/>
</dbReference>
<dbReference type="Pfam" id="PF04389">
    <property type="entry name" value="Peptidase_M28"/>
    <property type="match status" value="1"/>
</dbReference>
<keyword evidence="8" id="KW-0479">Metal-binding</keyword>
<keyword evidence="11" id="KW-0012">Acyltransferase</keyword>
<keyword evidence="9" id="KW-0862">Zinc</keyword>
<keyword evidence="15" id="KW-1185">Reference proteome</keyword>
<keyword evidence="12" id="KW-0812">Transmembrane</keyword>
<dbReference type="EnsemblMetazoa" id="XM_038216166.1">
    <property type="protein sequence ID" value="XP_038072094.1"/>
    <property type="gene ID" value="LOC119740758"/>
</dbReference>
<evidence type="ECO:0000313" key="15">
    <source>
        <dbReference type="Proteomes" id="UP000887568"/>
    </source>
</evidence>
<organism evidence="14 15">
    <name type="scientific">Patiria miniata</name>
    <name type="common">Bat star</name>
    <name type="synonym">Asterina miniata</name>
    <dbReference type="NCBI Taxonomy" id="46514"/>
    <lineage>
        <taxon>Eukaryota</taxon>
        <taxon>Metazoa</taxon>
        <taxon>Echinodermata</taxon>
        <taxon>Eleutherozoa</taxon>
        <taxon>Asterozoa</taxon>
        <taxon>Asteroidea</taxon>
        <taxon>Valvatacea</taxon>
        <taxon>Valvatida</taxon>
        <taxon>Asterinidae</taxon>
        <taxon>Patiria</taxon>
    </lineage>
</organism>
<evidence type="ECO:0000256" key="10">
    <source>
        <dbReference type="ARBA" id="ARBA00023157"/>
    </source>
</evidence>
<evidence type="ECO:0000256" key="1">
    <source>
        <dbReference type="ARBA" id="ARBA00000001"/>
    </source>
</evidence>
<dbReference type="OrthoDB" id="3907302at2759"/>
<dbReference type="GO" id="GO:0008270">
    <property type="term" value="F:zinc ion binding"/>
    <property type="evidence" value="ECO:0007669"/>
    <property type="project" value="TreeGrafter"/>
</dbReference>
<feature type="domain" description="Peptidase M28" evidence="13">
    <location>
        <begin position="175"/>
        <end position="406"/>
    </location>
</feature>
<evidence type="ECO:0000259" key="13">
    <source>
        <dbReference type="Pfam" id="PF04389"/>
    </source>
</evidence>
<name>A0A914B7Y7_PATMI</name>
<dbReference type="AlphaFoldDB" id="A0A914B7Y7"/>
<dbReference type="RefSeq" id="XP_038072094.1">
    <property type="nucleotide sequence ID" value="XM_038216166.1"/>
</dbReference>
<dbReference type="InterPro" id="IPR040234">
    <property type="entry name" value="QC/QCL"/>
</dbReference>
<dbReference type="InterPro" id="IPR007484">
    <property type="entry name" value="Peptidase_M28"/>
</dbReference>
<comment type="subcellular location">
    <subcellularLocation>
        <location evidence="2">Secreted</location>
    </subcellularLocation>
</comment>
<dbReference type="EC" id="2.3.2.5" evidence="4"/>
<evidence type="ECO:0000256" key="3">
    <source>
        <dbReference type="ARBA" id="ARBA00006014"/>
    </source>
</evidence>
<evidence type="ECO:0000256" key="11">
    <source>
        <dbReference type="ARBA" id="ARBA00023315"/>
    </source>
</evidence>
<dbReference type="PANTHER" id="PTHR12283:SF6">
    <property type="entry name" value="GLUTAMINYL-PEPTIDE CYCLOTRANSFERASE-RELATED"/>
    <property type="match status" value="1"/>
</dbReference>
<sequence>MGVHVSEATTQNQLRNPLCRKRRLIYCSFSLVVVLTMSSMVVVTLLLLGVIPAGHGEQEGCDGDILKELDALDDMLQVSTAAPVLSLDEQKLEHKPKKLTQSKLREIAALTDIDRFMGPERLDPILKERVPGTPGNAEVRQYIVSSLQGLQSWDIEENRFSEWTPHTRANTEFVNIIATLRNANAQPESDLKLVLACHYDSKYYPGHTFVGATDSAVPCAMLLDLAHNLKASLDAKTYMPYTLQLIFFDGEEAFIRWTSTDSIYGSRHLAQRWADLPHHSVNNKKIIDGIGLFVLLDLLGAPSPKFNNFFSGNPQSDRMYKHLQNIERRLAQNNELISYSNDGPYFNGATYRGMIEDDHKPFLNRGVDVVHVIASPFPPVWHQPNDNKSNLNRNTISNLNKIFHVFVVEFLHLKPPE</sequence>
<reference evidence="14" key="1">
    <citation type="submission" date="2022-11" db="UniProtKB">
        <authorList>
            <consortium name="EnsemblMetazoa"/>
        </authorList>
    </citation>
    <scope>IDENTIFICATION</scope>
</reference>
<dbReference type="Proteomes" id="UP000887568">
    <property type="component" value="Unplaced"/>
</dbReference>
<evidence type="ECO:0000256" key="5">
    <source>
        <dbReference type="ARBA" id="ARBA00016861"/>
    </source>
</evidence>
<keyword evidence="12" id="KW-1133">Transmembrane helix</keyword>
<evidence type="ECO:0000256" key="6">
    <source>
        <dbReference type="ARBA" id="ARBA00022525"/>
    </source>
</evidence>
<accession>A0A914B7Y7</accession>